<dbReference type="AlphaFoldDB" id="A0A318ZEZ8"/>
<protein>
    <recommendedName>
        <fullName evidence="1">Tc toxin complex TcA C-terminal TcB-binding domain-containing protein</fullName>
    </recommendedName>
</protein>
<dbReference type="InterPro" id="IPR040840">
    <property type="entry name" value="TcA_TcB_BD"/>
</dbReference>
<feature type="domain" description="Tc toxin complex TcA C-terminal TcB-binding" evidence="1">
    <location>
        <begin position="1"/>
        <end position="58"/>
    </location>
</feature>
<dbReference type="EMBL" id="KZ821245">
    <property type="protein sequence ID" value="PYH43213.1"/>
    <property type="molecule type" value="Genomic_DNA"/>
</dbReference>
<reference evidence="2 3" key="1">
    <citation type="submission" date="2016-12" db="EMBL/GenBank/DDBJ databases">
        <title>The genomes of Aspergillus section Nigri reveals drivers in fungal speciation.</title>
        <authorList>
            <consortium name="DOE Joint Genome Institute"/>
            <person name="Vesth T.C."/>
            <person name="Nybo J."/>
            <person name="Theobald S."/>
            <person name="Brandl J."/>
            <person name="Frisvad J.C."/>
            <person name="Nielsen K.F."/>
            <person name="Lyhne E.K."/>
            <person name="Kogle M.E."/>
            <person name="Kuo A."/>
            <person name="Riley R."/>
            <person name="Clum A."/>
            <person name="Nolan M."/>
            <person name="Lipzen A."/>
            <person name="Salamov A."/>
            <person name="Henrissat B."/>
            <person name="Wiebenga A."/>
            <person name="De Vries R.P."/>
            <person name="Grigoriev I.V."/>
            <person name="Mortensen U.H."/>
            <person name="Andersen M.R."/>
            <person name="Baker S.E."/>
        </authorList>
    </citation>
    <scope>NUCLEOTIDE SEQUENCE [LARGE SCALE GENOMIC DNA]</scope>
    <source>
        <strain evidence="2 3">JOP 1030-1</strain>
    </source>
</reference>
<organism evidence="2 3">
    <name type="scientific">Aspergillus saccharolyticus JOP 1030-1</name>
    <dbReference type="NCBI Taxonomy" id="1450539"/>
    <lineage>
        <taxon>Eukaryota</taxon>
        <taxon>Fungi</taxon>
        <taxon>Dikarya</taxon>
        <taxon>Ascomycota</taxon>
        <taxon>Pezizomycotina</taxon>
        <taxon>Eurotiomycetes</taxon>
        <taxon>Eurotiomycetidae</taxon>
        <taxon>Eurotiales</taxon>
        <taxon>Aspergillaceae</taxon>
        <taxon>Aspergillus</taxon>
        <taxon>Aspergillus subgen. Circumdati</taxon>
    </lineage>
</organism>
<accession>A0A318ZEZ8</accession>
<dbReference type="GeneID" id="37076730"/>
<dbReference type="RefSeq" id="XP_025429195.1">
    <property type="nucleotide sequence ID" value="XM_025575502.1"/>
</dbReference>
<evidence type="ECO:0000259" key="1">
    <source>
        <dbReference type="Pfam" id="PF18276"/>
    </source>
</evidence>
<name>A0A318ZEZ8_9EURO</name>
<proteinExistence type="predicted"/>
<dbReference type="Pfam" id="PF18276">
    <property type="entry name" value="TcA_TcB_BD"/>
    <property type="match status" value="1"/>
</dbReference>
<dbReference type="Proteomes" id="UP000248349">
    <property type="component" value="Unassembled WGS sequence"/>
</dbReference>
<keyword evidence="3" id="KW-1185">Reference proteome</keyword>
<evidence type="ECO:0000313" key="3">
    <source>
        <dbReference type="Proteomes" id="UP000248349"/>
    </source>
</evidence>
<dbReference type="OrthoDB" id="4469896at2759"/>
<evidence type="ECO:0000313" key="2">
    <source>
        <dbReference type="EMBL" id="PYH43213.1"/>
    </source>
</evidence>
<gene>
    <name evidence="2" type="ORF">BP01DRAFT_358727</name>
</gene>
<sequence length="135" mass="15399">MDMTLKAERALTFETGGRLGRSFIGGTNFYDADHAGLQTGEQLWLALKNMELAYGEGRLHYLYAICPPRRYLTFVRLARSISLSTNRSSTLTSQETTCAASSGSRSLRAVHRRHLHQYQRYAYHEESRVPDQRQA</sequence>